<dbReference type="SMART" id="SM00698">
    <property type="entry name" value="MORN"/>
    <property type="match status" value="7"/>
</dbReference>
<accession>A0A7R9WCQ3</accession>
<proteinExistence type="predicted"/>
<evidence type="ECO:0008006" key="5">
    <source>
        <dbReference type="Google" id="ProtNLM"/>
    </source>
</evidence>
<dbReference type="SUPFAM" id="SSF56399">
    <property type="entry name" value="ADP-ribosylation"/>
    <property type="match status" value="1"/>
</dbReference>
<feature type="transmembrane region" description="Helical" evidence="2">
    <location>
        <begin position="263"/>
        <end position="285"/>
    </location>
</feature>
<evidence type="ECO:0000256" key="1">
    <source>
        <dbReference type="ARBA" id="ARBA00022737"/>
    </source>
</evidence>
<dbReference type="EMBL" id="HBED01036828">
    <property type="protein sequence ID" value="CAD8320118.1"/>
    <property type="molecule type" value="Transcribed_RNA"/>
</dbReference>
<evidence type="ECO:0000313" key="4">
    <source>
        <dbReference type="EMBL" id="CAD8320118.1"/>
    </source>
</evidence>
<gene>
    <name evidence="4" type="ORF">TDUB1175_LOCUS18534</name>
</gene>
<dbReference type="PANTHER" id="PTHR43215">
    <property type="entry name" value="RADIAL SPOKE HEAD 1 HOMOLOG"/>
    <property type="match status" value="1"/>
</dbReference>
<name>A0A7R9WCQ3_9STRA</name>
<dbReference type="SUPFAM" id="SSF82185">
    <property type="entry name" value="Histone H3 K4-specific methyltransferase SET7/9 N-terminal domain"/>
    <property type="match status" value="2"/>
</dbReference>
<organism evidence="4">
    <name type="scientific">Pseudictyota dubia</name>
    <dbReference type="NCBI Taxonomy" id="2749911"/>
    <lineage>
        <taxon>Eukaryota</taxon>
        <taxon>Sar</taxon>
        <taxon>Stramenopiles</taxon>
        <taxon>Ochrophyta</taxon>
        <taxon>Bacillariophyta</taxon>
        <taxon>Mediophyceae</taxon>
        <taxon>Biddulphiophycidae</taxon>
        <taxon>Eupodiscales</taxon>
        <taxon>Odontellaceae</taxon>
        <taxon>Pseudictyota</taxon>
    </lineage>
</organism>
<reference evidence="4" key="1">
    <citation type="submission" date="2021-01" db="EMBL/GenBank/DDBJ databases">
        <authorList>
            <person name="Corre E."/>
            <person name="Pelletier E."/>
            <person name="Niang G."/>
            <person name="Scheremetjew M."/>
            <person name="Finn R."/>
            <person name="Kale V."/>
            <person name="Holt S."/>
            <person name="Cochrane G."/>
            <person name="Meng A."/>
            <person name="Brown T."/>
            <person name="Cohen L."/>
        </authorList>
    </citation>
    <scope>NUCLEOTIDE SEQUENCE</scope>
    <source>
        <strain evidence="4">CCMP147</strain>
    </source>
</reference>
<evidence type="ECO:0000256" key="2">
    <source>
        <dbReference type="SAM" id="Phobius"/>
    </source>
</evidence>
<feature type="transmembrane region" description="Helical" evidence="2">
    <location>
        <begin position="235"/>
        <end position="256"/>
    </location>
</feature>
<sequence length="569" mass="63710">MRTRVCAFVFSFLAFAFLGGTEFGSGKTLVHAEEKEADESSSVGLCVTYSDGIKYEGEWRNGKWEGTGTFTGPDGDKYVGDFKNDRMEGRGTHTWPDGQKYVGDWKDGKPEGKGTLTLPNGNKYVGDFKNDRMEGTGTLTLFSGEKYVGEFKNGRIKGTGTGTRADGRKYVGEMRNCKKEGTGTLTWPNGSTYTGQWKNDARHGNGLYRLMSGLDFEQEWENGRLTNLTLTNDSWFLLFIYGLILLFLCTASLTIGPKIVVSIWGFISLVGTYFDPPIWSVFLTLCSIISVARTYNNRAPVDDDAPPPSMDGRTLATSNFLSAYNKAKPPDTMLTLGSKLGAVIRDHCAACDIPYDDNEGEKFFNELQKEMNDTDSTVEAVQRMWTSCQLLRGQEFCAILNRATRDDHEVRIAPVAALTRAMNKLCVKRGRKPQPPFPNGDVCYRGGGFDDRYRDFFFPRRKFRQPAFLATSFLESVADDFISRSRNPVKVKWLVHIHPTCKCVHVNLVTRRVPGLSDEKEYLFVPYSVFTVRSAQWNAGTETDPHVIELNAAPDNKQCPLDLPLAPWS</sequence>
<protein>
    <recommendedName>
        <fullName evidence="5">NAD(+)--protein-arginine ADP-ribosyltransferase</fullName>
    </recommendedName>
</protein>
<dbReference type="InterPro" id="IPR003409">
    <property type="entry name" value="MORN"/>
</dbReference>
<dbReference type="Pfam" id="PF02493">
    <property type="entry name" value="MORN"/>
    <property type="match status" value="7"/>
</dbReference>
<keyword evidence="2" id="KW-0472">Membrane</keyword>
<keyword evidence="2" id="KW-1133">Transmembrane helix</keyword>
<keyword evidence="2" id="KW-0812">Transmembrane</keyword>
<keyword evidence="3" id="KW-0732">Signal</keyword>
<feature type="chain" id="PRO_5031486573" description="NAD(+)--protein-arginine ADP-ribosyltransferase" evidence="3">
    <location>
        <begin position="27"/>
        <end position="569"/>
    </location>
</feature>
<evidence type="ECO:0000256" key="3">
    <source>
        <dbReference type="SAM" id="SignalP"/>
    </source>
</evidence>
<dbReference type="Gene3D" id="2.20.110.10">
    <property type="entry name" value="Histone H3 K4-specific methyltransferase SET7/9 N-terminal domain"/>
    <property type="match status" value="3"/>
</dbReference>
<dbReference type="Gene3D" id="3.90.176.10">
    <property type="entry name" value="Toxin ADP-ribosyltransferase, Chain A, domain 1"/>
    <property type="match status" value="1"/>
</dbReference>
<dbReference type="GO" id="GO:0005829">
    <property type="term" value="C:cytosol"/>
    <property type="evidence" value="ECO:0007669"/>
    <property type="project" value="TreeGrafter"/>
</dbReference>
<dbReference type="PANTHER" id="PTHR43215:SF14">
    <property type="entry name" value="RADIAL SPOKE HEAD 1 HOMOLOG"/>
    <property type="match status" value="1"/>
</dbReference>
<keyword evidence="1" id="KW-0677">Repeat</keyword>
<feature type="signal peptide" evidence="3">
    <location>
        <begin position="1"/>
        <end position="26"/>
    </location>
</feature>
<dbReference type="AlphaFoldDB" id="A0A7R9WCQ3"/>